<dbReference type="SUPFAM" id="SSF158397">
    <property type="entry name" value="TM1646-like"/>
    <property type="match status" value="1"/>
</dbReference>
<organism evidence="1 2">
    <name type="scientific">Oxobacter pfennigii</name>
    <dbReference type="NCBI Taxonomy" id="36849"/>
    <lineage>
        <taxon>Bacteria</taxon>
        <taxon>Bacillati</taxon>
        <taxon>Bacillota</taxon>
        <taxon>Clostridia</taxon>
        <taxon>Eubacteriales</taxon>
        <taxon>Clostridiaceae</taxon>
        <taxon>Oxobacter</taxon>
    </lineage>
</organism>
<evidence type="ECO:0000313" key="2">
    <source>
        <dbReference type="Proteomes" id="UP000050326"/>
    </source>
</evidence>
<dbReference type="Gene3D" id="1.20.120.490">
    <property type="entry name" value="Hypothetical protein TM1646-like domain"/>
    <property type="match status" value="1"/>
</dbReference>
<evidence type="ECO:0008006" key="3">
    <source>
        <dbReference type="Google" id="ProtNLM"/>
    </source>
</evidence>
<reference evidence="1 2" key="1">
    <citation type="submission" date="2015-09" db="EMBL/GenBank/DDBJ databases">
        <title>Genome sequence of Oxobacter pfennigii DSM 3222.</title>
        <authorList>
            <person name="Poehlein A."/>
            <person name="Bengelsdorf F.R."/>
            <person name="Schiel-Bengelsdorf B."/>
            <person name="Duerre P."/>
            <person name="Daniel R."/>
        </authorList>
    </citation>
    <scope>NUCLEOTIDE SEQUENCE [LARGE SCALE GENOMIC DNA]</scope>
    <source>
        <strain evidence="1 2">DSM 3222</strain>
    </source>
</reference>
<dbReference type="STRING" id="36849.OXPF_00920"/>
<dbReference type="RefSeq" id="WP_054873256.1">
    <property type="nucleotide sequence ID" value="NZ_LKET01000008.1"/>
</dbReference>
<sequence length="142" mass="16338">MEISKVSSDKQVKQRSVVTNKKLDKNFSEEFSSANKRESENRLGRLFEEIKKKGKRIIETHSVTAVQEYKAHIKEYLTLVLKDAYRIKKLRSMYNGNPATVVDVINKELDELANTILVHEKGTIEVVNKITSIEGLLIDIYQ</sequence>
<keyword evidence="2" id="KW-1185">Reference proteome</keyword>
<dbReference type="InterPro" id="IPR005585">
    <property type="entry name" value="DUF327"/>
</dbReference>
<comment type="caution">
    <text evidence="1">The sequence shown here is derived from an EMBL/GenBank/DDBJ whole genome shotgun (WGS) entry which is preliminary data.</text>
</comment>
<proteinExistence type="predicted"/>
<dbReference type="InterPro" id="IPR024042">
    <property type="entry name" value="TM1646-like_dom_sf"/>
</dbReference>
<accession>A0A0P9ALP1</accession>
<gene>
    <name evidence="1" type="ORF">OXPF_00920</name>
</gene>
<dbReference type="EMBL" id="LKET01000008">
    <property type="protein sequence ID" value="KPU46305.1"/>
    <property type="molecule type" value="Genomic_DNA"/>
</dbReference>
<evidence type="ECO:0000313" key="1">
    <source>
        <dbReference type="EMBL" id="KPU46305.1"/>
    </source>
</evidence>
<dbReference type="Pfam" id="PF03885">
    <property type="entry name" value="DUF327"/>
    <property type="match status" value="1"/>
</dbReference>
<dbReference type="AlphaFoldDB" id="A0A0P9ALP1"/>
<dbReference type="OrthoDB" id="2081713at2"/>
<protein>
    <recommendedName>
        <fullName evidence="3">DUF327 domain-containing protein</fullName>
    </recommendedName>
</protein>
<name>A0A0P9ALP1_9CLOT</name>
<dbReference type="Proteomes" id="UP000050326">
    <property type="component" value="Unassembled WGS sequence"/>
</dbReference>